<reference evidence="1" key="2">
    <citation type="submission" date="2024-06" db="EMBL/GenBank/DDBJ databases">
        <title>Vaginal Lactobacillus fatty acid response mechanisms reveal a metabolite-targeted strategy for bacterial vaginosis treatment.</title>
        <authorList>
            <person name="Zhu M."/>
            <person name="Blainey P.C."/>
            <person name="Bloom S.M."/>
            <person name="Kwon D.S."/>
        </authorList>
    </citation>
    <scope>NUCLEOTIDE SEQUENCE</scope>
    <source>
        <strain evidence="1">194_F1_1</strain>
    </source>
</reference>
<dbReference type="Proteomes" id="UP000289808">
    <property type="component" value="Unassembled WGS sequence"/>
</dbReference>
<evidence type="ECO:0000313" key="3">
    <source>
        <dbReference type="Proteomes" id="UP000289808"/>
    </source>
</evidence>
<protein>
    <submittedName>
        <fullName evidence="2">Uncharacterized protein</fullName>
    </submittedName>
</protein>
<sequence>MNKIYKLEYFNKDSGRWEAMRSNRYPGGFFLDAQLARRSAGQSIYRDVTDLRILEIKFNPNDVDMTLIPKKEHEND</sequence>
<evidence type="ECO:0000313" key="1">
    <source>
        <dbReference type="EMBL" id="MES5149291.1"/>
    </source>
</evidence>
<reference evidence="2 3" key="1">
    <citation type="submission" date="2019-01" db="EMBL/GenBank/DDBJ databases">
        <title>The genome sequence of Lactobacillus crispatus L49.</title>
        <authorList>
            <person name="Zhong J."/>
            <person name="Zhang J."/>
        </authorList>
    </citation>
    <scope>NUCLEOTIDE SEQUENCE [LARGE SCALE GENOMIC DNA]</scope>
    <source>
        <strain evidence="2 3">L49</strain>
    </source>
</reference>
<dbReference type="EMBL" id="SCLX01000009">
    <property type="protein sequence ID" value="RXF59193.1"/>
    <property type="molecule type" value="Genomic_DNA"/>
</dbReference>
<keyword evidence="4" id="KW-1185">Reference proteome</keyword>
<gene>
    <name evidence="1" type="ORF">ABVC42_05035</name>
    <name evidence="2" type="ORF">ERD32_02575</name>
</gene>
<proteinExistence type="predicted"/>
<name>A0A135ZFZ8_9LACO</name>
<dbReference type="EMBL" id="JBETVU010000012">
    <property type="protein sequence ID" value="MES5149291.1"/>
    <property type="molecule type" value="Genomic_DNA"/>
</dbReference>
<evidence type="ECO:0000313" key="2">
    <source>
        <dbReference type="EMBL" id="RXF59193.1"/>
    </source>
</evidence>
<evidence type="ECO:0000313" key="4">
    <source>
        <dbReference type="Proteomes" id="UP001434419"/>
    </source>
</evidence>
<dbReference type="RefSeq" id="WP_021355192.1">
    <property type="nucleotide sequence ID" value="NZ_CP114552.1"/>
</dbReference>
<comment type="caution">
    <text evidence="2">The sequence shown here is derived from an EMBL/GenBank/DDBJ whole genome shotgun (WGS) entry which is preliminary data.</text>
</comment>
<organism evidence="2 3">
    <name type="scientific">Lactobacillus crispatus</name>
    <dbReference type="NCBI Taxonomy" id="47770"/>
    <lineage>
        <taxon>Bacteria</taxon>
        <taxon>Bacillati</taxon>
        <taxon>Bacillota</taxon>
        <taxon>Bacilli</taxon>
        <taxon>Lactobacillales</taxon>
        <taxon>Lactobacillaceae</taxon>
        <taxon>Lactobacillus</taxon>
    </lineage>
</organism>
<accession>A0A135ZFZ8</accession>
<dbReference type="Proteomes" id="UP001434419">
    <property type="component" value="Unassembled WGS sequence"/>
</dbReference>
<dbReference type="AlphaFoldDB" id="A0A135ZFZ8"/>